<proteinExistence type="inferred from homology"/>
<dbReference type="PANTHER" id="PTHR32176">
    <property type="entry name" value="XYLOSE ISOMERASE"/>
    <property type="match status" value="1"/>
</dbReference>
<dbReference type="GO" id="GO:0016042">
    <property type="term" value="P:lipid catabolic process"/>
    <property type="evidence" value="ECO:0007669"/>
    <property type="project" value="UniProtKB-UniRule"/>
</dbReference>
<evidence type="ECO:0000256" key="1">
    <source>
        <dbReference type="ARBA" id="ARBA00010240"/>
    </source>
</evidence>
<keyword evidence="3" id="KW-0442">Lipid degradation</keyword>
<evidence type="ECO:0000313" key="5">
    <source>
        <dbReference type="EMBL" id="MCP1675641.1"/>
    </source>
</evidence>
<evidence type="ECO:0000313" key="6">
    <source>
        <dbReference type="Proteomes" id="UP001205843"/>
    </source>
</evidence>
<protein>
    <recommendedName>
        <fullName evidence="4">PNPLA domain-containing protein</fullName>
    </recommendedName>
</protein>
<keyword evidence="6" id="KW-1185">Reference proteome</keyword>
<feature type="short sequence motif" description="DGA/G" evidence="3">
    <location>
        <begin position="206"/>
        <end position="208"/>
    </location>
</feature>
<dbReference type="Proteomes" id="UP001205843">
    <property type="component" value="Unassembled WGS sequence"/>
</dbReference>
<dbReference type="Gene3D" id="3.40.1090.10">
    <property type="entry name" value="Cytosolic phospholipase A2 catalytic domain"/>
    <property type="match status" value="1"/>
</dbReference>
<name>A0AAE3G6H4_9GAMM</name>
<dbReference type="SUPFAM" id="SSF52151">
    <property type="entry name" value="FabD/lysophospholipase-like"/>
    <property type="match status" value="1"/>
</dbReference>
<dbReference type="PANTHER" id="PTHR32176:SF92">
    <property type="entry name" value="XYLOSE ISOMERASE"/>
    <property type="match status" value="1"/>
</dbReference>
<feature type="short sequence motif" description="GXGXXG" evidence="3">
    <location>
        <begin position="17"/>
        <end position="22"/>
    </location>
</feature>
<feature type="domain" description="PNPLA" evidence="4">
    <location>
        <begin position="13"/>
        <end position="219"/>
    </location>
</feature>
<dbReference type="PROSITE" id="PS51635">
    <property type="entry name" value="PNPLA"/>
    <property type="match status" value="1"/>
</dbReference>
<reference evidence="5" key="1">
    <citation type="submission" date="2022-03" db="EMBL/GenBank/DDBJ databases">
        <title>Genomic Encyclopedia of Type Strains, Phase III (KMG-III): the genomes of soil and plant-associated and newly described type strains.</title>
        <authorList>
            <person name="Whitman W."/>
        </authorList>
    </citation>
    <scope>NUCLEOTIDE SEQUENCE</scope>
    <source>
        <strain evidence="5">ANL 6-2</strain>
    </source>
</reference>
<dbReference type="RefSeq" id="WP_253479257.1">
    <property type="nucleotide sequence ID" value="NZ_JALJXV010000006.1"/>
</dbReference>
<dbReference type="CDD" id="cd07199">
    <property type="entry name" value="Pat17_PNPLA8_PNPLA9_like"/>
    <property type="match status" value="1"/>
</dbReference>
<dbReference type="GO" id="GO:0016787">
    <property type="term" value="F:hydrolase activity"/>
    <property type="evidence" value="ECO:0007669"/>
    <property type="project" value="UniProtKB-UniRule"/>
</dbReference>
<feature type="short sequence motif" description="GXSXG" evidence="3">
    <location>
        <begin position="56"/>
        <end position="60"/>
    </location>
</feature>
<keyword evidence="2 3" id="KW-0443">Lipid metabolism</keyword>
<dbReference type="InterPro" id="IPR002641">
    <property type="entry name" value="PNPLA_dom"/>
</dbReference>
<evidence type="ECO:0000256" key="2">
    <source>
        <dbReference type="ARBA" id="ARBA00023098"/>
    </source>
</evidence>
<accession>A0AAE3G6H4</accession>
<dbReference type="NCBIfam" id="NF041079">
    <property type="entry name" value="CBASS_lipase"/>
    <property type="match status" value="1"/>
</dbReference>
<dbReference type="AlphaFoldDB" id="A0AAE3G6H4"/>
<organism evidence="5 6">
    <name type="scientific">Natronocella acetinitrilica</name>
    <dbReference type="NCBI Taxonomy" id="414046"/>
    <lineage>
        <taxon>Bacteria</taxon>
        <taxon>Pseudomonadati</taxon>
        <taxon>Pseudomonadota</taxon>
        <taxon>Gammaproteobacteria</taxon>
        <taxon>Chromatiales</taxon>
        <taxon>Ectothiorhodospiraceae</taxon>
        <taxon>Natronocella</taxon>
    </lineage>
</organism>
<sequence length="365" mass="39421">MTTENAQQVFRVLSIDGGGMRGLYTATYLDALARRYRVTRGEAALDIGNGFDLIAGTSTGAIIASALAAGIPLARVAGVYRDHGAAIFPRKVPNGLGTELLRQIFRRPAYLRQGAEALTNALEQELGQTTVGEVWNDRRIGLCIPAVDMSRNRAWVFKTPHLPDTLHRDDGYRLADVCLAATAAPVYRSMARLATPDNDGHHVFVDGGLWANNPVLIGLIDALSMTGPGDRIEIYCLGTCPRPEGESVGAGDLDRGFREWKFGAGVVSLAVSAQEHAFDNMARMIAGHIDRDCQIVRFPTGKVPASVMKYLDLDETSKEGLEALVNQAHTDVSETMSKCRDPGDPAGQLFNSLLMDLPTVSEGVR</sequence>
<comment type="similarity">
    <text evidence="1">Belongs to the patatin family.</text>
</comment>
<feature type="active site" description="Nucleophile" evidence="3">
    <location>
        <position position="58"/>
    </location>
</feature>
<evidence type="ECO:0000256" key="3">
    <source>
        <dbReference type="PROSITE-ProRule" id="PRU01161"/>
    </source>
</evidence>
<keyword evidence="3" id="KW-0378">Hydrolase</keyword>
<dbReference type="Pfam" id="PF01734">
    <property type="entry name" value="Patatin"/>
    <property type="match status" value="1"/>
</dbReference>
<comment type="caution">
    <text evidence="5">The sequence shown here is derived from an EMBL/GenBank/DDBJ whole genome shotgun (WGS) entry which is preliminary data.</text>
</comment>
<gene>
    <name evidence="5" type="ORF">J2T57_002791</name>
</gene>
<evidence type="ECO:0000259" key="4">
    <source>
        <dbReference type="PROSITE" id="PS51635"/>
    </source>
</evidence>
<dbReference type="InterPro" id="IPR016035">
    <property type="entry name" value="Acyl_Trfase/lysoPLipase"/>
</dbReference>
<feature type="active site" description="Proton acceptor" evidence="3">
    <location>
        <position position="206"/>
    </location>
</feature>
<dbReference type="EMBL" id="JALJXV010000006">
    <property type="protein sequence ID" value="MCP1675641.1"/>
    <property type="molecule type" value="Genomic_DNA"/>
</dbReference>